<protein>
    <submittedName>
        <fullName evidence="3">Uncharacterized protein</fullName>
    </submittedName>
</protein>
<dbReference type="Proteomes" id="UP000488956">
    <property type="component" value="Unassembled WGS sequence"/>
</dbReference>
<evidence type="ECO:0000313" key="7">
    <source>
        <dbReference type="EMBL" id="KAE9211277.1"/>
    </source>
</evidence>
<feature type="compositionally biased region" description="Low complexity" evidence="1">
    <location>
        <begin position="27"/>
        <end position="45"/>
    </location>
</feature>
<dbReference type="EMBL" id="QXGF01000555">
    <property type="protein sequence ID" value="KAE8938483.1"/>
    <property type="molecule type" value="Genomic_DNA"/>
</dbReference>
<dbReference type="Proteomes" id="UP000440367">
    <property type="component" value="Unassembled WGS sequence"/>
</dbReference>
<feature type="region of interest" description="Disordered" evidence="1">
    <location>
        <begin position="27"/>
        <end position="58"/>
    </location>
</feature>
<dbReference type="Proteomes" id="UP000440732">
    <property type="component" value="Unassembled WGS sequence"/>
</dbReference>
<evidence type="ECO:0000313" key="12">
    <source>
        <dbReference type="Proteomes" id="UP000429523"/>
    </source>
</evidence>
<evidence type="ECO:0000313" key="9">
    <source>
        <dbReference type="EMBL" id="KAE9229199.1"/>
    </source>
</evidence>
<evidence type="ECO:0000313" key="6">
    <source>
        <dbReference type="EMBL" id="KAE9144046.1"/>
    </source>
</evidence>
<dbReference type="Proteomes" id="UP000460718">
    <property type="component" value="Unassembled WGS sequence"/>
</dbReference>
<evidence type="ECO:0000313" key="18">
    <source>
        <dbReference type="Proteomes" id="UP000460718"/>
    </source>
</evidence>
<organism evidence="3 18">
    <name type="scientific">Phytophthora fragariae</name>
    <dbReference type="NCBI Taxonomy" id="53985"/>
    <lineage>
        <taxon>Eukaryota</taxon>
        <taxon>Sar</taxon>
        <taxon>Stramenopiles</taxon>
        <taxon>Oomycota</taxon>
        <taxon>Peronosporomycetes</taxon>
        <taxon>Peronosporales</taxon>
        <taxon>Peronosporaceae</taxon>
        <taxon>Phytophthora</taxon>
    </lineage>
</organism>
<dbReference type="EMBL" id="QXGE01000715">
    <property type="protein sequence ID" value="KAE9305257.1"/>
    <property type="molecule type" value="Genomic_DNA"/>
</dbReference>
<evidence type="ECO:0000313" key="13">
    <source>
        <dbReference type="Proteomes" id="UP000433483"/>
    </source>
</evidence>
<dbReference type="Proteomes" id="UP000476176">
    <property type="component" value="Unassembled WGS sequence"/>
</dbReference>
<proteinExistence type="predicted"/>
<keyword evidence="13" id="KW-1185">Reference proteome</keyword>
<evidence type="ECO:0000313" key="16">
    <source>
        <dbReference type="Proteomes" id="UP000440732"/>
    </source>
</evidence>
<dbReference type="EMBL" id="QXFW01000618">
    <property type="protein sequence ID" value="KAE9007189.1"/>
    <property type="molecule type" value="Genomic_DNA"/>
</dbReference>
<evidence type="ECO:0000313" key="20">
    <source>
        <dbReference type="Proteomes" id="UP000486351"/>
    </source>
</evidence>
<accession>A0A6A3KJE8</accession>
<dbReference type="EMBL" id="QXGD01000673">
    <property type="protein sequence ID" value="KAE9229199.1"/>
    <property type="molecule type" value="Genomic_DNA"/>
</dbReference>
<dbReference type="EMBL" id="QXFZ01000577">
    <property type="protein sequence ID" value="KAE9111406.1"/>
    <property type="molecule type" value="Genomic_DNA"/>
</dbReference>
<evidence type="ECO:0000313" key="17">
    <source>
        <dbReference type="Proteomes" id="UP000441208"/>
    </source>
</evidence>
<dbReference type="EMBL" id="QXGA01000569">
    <property type="protein sequence ID" value="KAE9144046.1"/>
    <property type="molecule type" value="Genomic_DNA"/>
</dbReference>
<evidence type="ECO:0000313" key="14">
    <source>
        <dbReference type="Proteomes" id="UP000437068"/>
    </source>
</evidence>
<gene>
    <name evidence="10" type="ORF">PF001_g12669</name>
    <name evidence="9" type="ORF">PF002_g13362</name>
    <name evidence="8" type="ORF">PF004_g12058</name>
    <name evidence="7" type="ORF">PF005_g11062</name>
    <name evidence="6" type="ORF">PF006_g10967</name>
    <name evidence="5" type="ORF">PF007_g11489</name>
    <name evidence="11" type="ORF">PF008_g12354</name>
    <name evidence="2" type="ORF">PF009_g11631</name>
    <name evidence="4" type="ORF">PF010_g12605</name>
    <name evidence="3" type="ORF">PF011_g11243</name>
</gene>
<dbReference type="Proteomes" id="UP000433483">
    <property type="component" value="Unassembled WGS sequence"/>
</dbReference>
<dbReference type="Proteomes" id="UP000486351">
    <property type="component" value="Unassembled WGS sequence"/>
</dbReference>
<evidence type="ECO:0000313" key="15">
    <source>
        <dbReference type="Proteomes" id="UP000440367"/>
    </source>
</evidence>
<evidence type="ECO:0000256" key="1">
    <source>
        <dbReference type="SAM" id="MobiDB-lite"/>
    </source>
</evidence>
<evidence type="ECO:0000313" key="2">
    <source>
        <dbReference type="EMBL" id="KAE8938483.1"/>
    </source>
</evidence>
<evidence type="ECO:0000313" key="21">
    <source>
        <dbReference type="Proteomes" id="UP000488956"/>
    </source>
</evidence>
<evidence type="ECO:0000313" key="8">
    <source>
        <dbReference type="EMBL" id="KAE9224943.1"/>
    </source>
</evidence>
<dbReference type="EMBL" id="QXGC01000678">
    <property type="protein sequence ID" value="KAE9224943.1"/>
    <property type="molecule type" value="Genomic_DNA"/>
</dbReference>
<sequence>MRRSRPASAFSSSLVTLPPTWRAWIRTAPARPSSSTSKSASAYSTDGPDHPTTYLHRP</sequence>
<evidence type="ECO:0000313" key="10">
    <source>
        <dbReference type="EMBL" id="KAE9305257.1"/>
    </source>
</evidence>
<name>A0A6A3KJE8_9STRA</name>
<dbReference type="EMBL" id="QXFX01000708">
    <property type="protein sequence ID" value="KAE9106505.1"/>
    <property type="molecule type" value="Genomic_DNA"/>
</dbReference>
<dbReference type="AlphaFoldDB" id="A0A6A3KJE8"/>
<evidence type="ECO:0000313" key="3">
    <source>
        <dbReference type="EMBL" id="KAE9007189.1"/>
    </source>
</evidence>
<evidence type="ECO:0000313" key="4">
    <source>
        <dbReference type="EMBL" id="KAE9106505.1"/>
    </source>
</evidence>
<reference evidence="18 19" key="1">
    <citation type="submission" date="2018-09" db="EMBL/GenBank/DDBJ databases">
        <title>Genomic investigation of the strawberry pathogen Phytophthora fragariae indicates pathogenicity is determined by transcriptional variation in three key races.</title>
        <authorList>
            <person name="Adams T.M."/>
            <person name="Armitage A.D."/>
            <person name="Sobczyk M.K."/>
            <person name="Bates H.J."/>
            <person name="Dunwell J.M."/>
            <person name="Nellist C.F."/>
            <person name="Harrison R.J."/>
        </authorList>
    </citation>
    <scope>NUCLEOTIDE SEQUENCE [LARGE SCALE GENOMIC DNA]</scope>
    <source>
        <strain evidence="10 14">A4</strain>
        <strain evidence="9 15">BC-1</strain>
        <strain evidence="8 19">BC-23</strain>
        <strain evidence="7 13">NOV-27</strain>
        <strain evidence="6 16">NOV-5</strain>
        <strain evidence="5 17">NOV-71</strain>
        <strain evidence="11 20">NOV-77</strain>
        <strain evidence="2 12">NOV-9</strain>
        <strain evidence="4 21">ONT-3</strain>
        <strain evidence="3 18">SCRP245</strain>
    </source>
</reference>
<comment type="caution">
    <text evidence="3">The sequence shown here is derived from an EMBL/GenBank/DDBJ whole genome shotgun (WGS) entry which is preliminary data.</text>
</comment>
<evidence type="ECO:0000313" key="5">
    <source>
        <dbReference type="EMBL" id="KAE9111406.1"/>
    </source>
</evidence>
<dbReference type="Proteomes" id="UP000429523">
    <property type="component" value="Unassembled WGS sequence"/>
</dbReference>
<dbReference type="Proteomes" id="UP000441208">
    <property type="component" value="Unassembled WGS sequence"/>
</dbReference>
<dbReference type="EMBL" id="QXFY01000691">
    <property type="protein sequence ID" value="KAE9337806.1"/>
    <property type="molecule type" value="Genomic_DNA"/>
</dbReference>
<evidence type="ECO:0000313" key="11">
    <source>
        <dbReference type="EMBL" id="KAE9337806.1"/>
    </source>
</evidence>
<evidence type="ECO:0000313" key="19">
    <source>
        <dbReference type="Proteomes" id="UP000476176"/>
    </source>
</evidence>
<dbReference type="Proteomes" id="UP000437068">
    <property type="component" value="Unassembled WGS sequence"/>
</dbReference>
<dbReference type="EMBL" id="QXGB01000542">
    <property type="protein sequence ID" value="KAE9211277.1"/>
    <property type="molecule type" value="Genomic_DNA"/>
</dbReference>